<keyword evidence="1" id="KW-0812">Transmembrane</keyword>
<name>A0A1H9L3C0_9LACT</name>
<organism evidence="2 3">
    <name type="scientific">Granulicatella balaenopterae</name>
    <dbReference type="NCBI Taxonomy" id="137733"/>
    <lineage>
        <taxon>Bacteria</taxon>
        <taxon>Bacillati</taxon>
        <taxon>Bacillota</taxon>
        <taxon>Bacilli</taxon>
        <taxon>Lactobacillales</taxon>
        <taxon>Carnobacteriaceae</taxon>
        <taxon>Granulicatella</taxon>
    </lineage>
</organism>
<keyword evidence="3" id="KW-1185">Reference proteome</keyword>
<dbReference type="STRING" id="137733.SAMN05421767_1177"/>
<gene>
    <name evidence="2" type="ORF">SAMN05421767_1177</name>
</gene>
<dbReference type="Proteomes" id="UP000198556">
    <property type="component" value="Unassembled WGS sequence"/>
</dbReference>
<keyword evidence="1" id="KW-1133">Transmembrane helix</keyword>
<feature type="transmembrane region" description="Helical" evidence="1">
    <location>
        <begin position="9"/>
        <end position="30"/>
    </location>
</feature>
<dbReference type="AlphaFoldDB" id="A0A1H9L3C0"/>
<proteinExistence type="predicted"/>
<keyword evidence="1" id="KW-0472">Membrane</keyword>
<protein>
    <submittedName>
        <fullName evidence="2">Uncharacterized protein</fullName>
    </submittedName>
</protein>
<dbReference type="EMBL" id="FOGF01000017">
    <property type="protein sequence ID" value="SER05992.1"/>
    <property type="molecule type" value="Genomic_DNA"/>
</dbReference>
<reference evidence="2 3" key="1">
    <citation type="submission" date="2016-10" db="EMBL/GenBank/DDBJ databases">
        <authorList>
            <person name="de Groot N.N."/>
        </authorList>
    </citation>
    <scope>NUCLEOTIDE SEQUENCE [LARGE SCALE GENOMIC DNA]</scope>
    <source>
        <strain evidence="2 3">DSM 15827</strain>
    </source>
</reference>
<accession>A0A1H9L3C0</accession>
<sequence length="149" mass="17456">MKTKKRGSLMVPIMIILVFITTALTMVMSIRKSNLLQYHILEDTYRMDIMLEISCLELHNALSKEQSGEEVMYQIPTQLVFPQGEVLITCEEKTKVKDIHNIKNQKTERHFYRECLLVAQLANGRTKQTIYDIELVPSEKVEYEYQIVE</sequence>
<evidence type="ECO:0000313" key="2">
    <source>
        <dbReference type="EMBL" id="SER05992.1"/>
    </source>
</evidence>
<evidence type="ECO:0000256" key="1">
    <source>
        <dbReference type="SAM" id="Phobius"/>
    </source>
</evidence>
<evidence type="ECO:0000313" key="3">
    <source>
        <dbReference type="Proteomes" id="UP000198556"/>
    </source>
</evidence>
<dbReference type="RefSeq" id="WP_089746619.1">
    <property type="nucleotide sequence ID" value="NZ_FOGF01000017.1"/>
</dbReference>